<dbReference type="EC" id="2.1.1.100" evidence="5"/>
<evidence type="ECO:0000313" key="8">
    <source>
        <dbReference type="Proteomes" id="UP000053558"/>
    </source>
</evidence>
<dbReference type="OrthoDB" id="422086at2759"/>
<dbReference type="InterPro" id="IPR007269">
    <property type="entry name" value="ICMT_MeTrfase"/>
</dbReference>
<dbReference type="GO" id="GO:0032259">
    <property type="term" value="P:methylation"/>
    <property type="evidence" value="ECO:0007669"/>
    <property type="project" value="UniProtKB-KW"/>
</dbReference>
<dbReference type="EMBL" id="JH711580">
    <property type="protein sequence ID" value="EIW79676.1"/>
    <property type="molecule type" value="Genomic_DNA"/>
</dbReference>
<comment type="caution">
    <text evidence="5">Lacks conserved residue(s) required for the propagation of feature annotation.</text>
</comment>
<keyword evidence="5" id="KW-0489">Methyltransferase</keyword>
<dbReference type="AlphaFoldDB" id="A0A5M3MKT1"/>
<dbReference type="Proteomes" id="UP000053558">
    <property type="component" value="Unassembled WGS sequence"/>
</dbReference>
<dbReference type="GO" id="GO:0004671">
    <property type="term" value="F:protein C-terminal S-isoprenylcysteine carboxyl O-methyltransferase activity"/>
    <property type="evidence" value="ECO:0007669"/>
    <property type="project" value="UniProtKB-EC"/>
</dbReference>
<organism evidence="7 8">
    <name type="scientific">Coniophora puteana (strain RWD-64-598)</name>
    <name type="common">Brown rot fungus</name>
    <dbReference type="NCBI Taxonomy" id="741705"/>
    <lineage>
        <taxon>Eukaryota</taxon>
        <taxon>Fungi</taxon>
        <taxon>Dikarya</taxon>
        <taxon>Basidiomycota</taxon>
        <taxon>Agaricomycotina</taxon>
        <taxon>Agaricomycetes</taxon>
        <taxon>Agaricomycetidae</taxon>
        <taxon>Boletales</taxon>
        <taxon>Coniophorineae</taxon>
        <taxon>Coniophoraceae</taxon>
        <taxon>Coniophora</taxon>
    </lineage>
</organism>
<keyword evidence="5" id="KW-0256">Endoplasmic reticulum</keyword>
<evidence type="ECO:0000313" key="7">
    <source>
        <dbReference type="EMBL" id="EIW79676.1"/>
    </source>
</evidence>
<protein>
    <recommendedName>
        <fullName evidence="5">Protein-S-isoprenylcysteine O-methyltransferase</fullName>
        <ecNumber evidence="5">2.1.1.100</ecNumber>
    </recommendedName>
</protein>
<gene>
    <name evidence="7" type="ORF">CONPUDRAFT_166405</name>
</gene>
<keyword evidence="8" id="KW-1185">Reference proteome</keyword>
<evidence type="ECO:0000256" key="4">
    <source>
        <dbReference type="ARBA" id="ARBA00023136"/>
    </source>
</evidence>
<comment type="similarity">
    <text evidence="5">Belongs to the class VI-like SAM-binding methyltransferase superfamily. Isoprenylcysteine carboxyl methyltransferase family.</text>
</comment>
<evidence type="ECO:0000256" key="2">
    <source>
        <dbReference type="ARBA" id="ARBA00022692"/>
    </source>
</evidence>
<feature type="chain" id="PRO_5024293259" description="Protein-S-isoprenylcysteine O-methyltransferase" evidence="6">
    <location>
        <begin position="25"/>
        <end position="244"/>
    </location>
</feature>
<feature type="transmembrane region" description="Helical" evidence="5">
    <location>
        <begin position="106"/>
        <end position="130"/>
    </location>
</feature>
<dbReference type="GO" id="GO:0005789">
    <property type="term" value="C:endoplasmic reticulum membrane"/>
    <property type="evidence" value="ECO:0007669"/>
    <property type="project" value="UniProtKB-SubCell"/>
</dbReference>
<name>A0A5M3MKT1_CONPW</name>
<evidence type="ECO:0000256" key="1">
    <source>
        <dbReference type="ARBA" id="ARBA00004141"/>
    </source>
</evidence>
<evidence type="ECO:0000256" key="5">
    <source>
        <dbReference type="RuleBase" id="RU362022"/>
    </source>
</evidence>
<feature type="transmembrane region" description="Helical" evidence="5">
    <location>
        <begin position="161"/>
        <end position="180"/>
    </location>
</feature>
<dbReference type="GeneID" id="19205537"/>
<keyword evidence="5" id="KW-0949">S-adenosyl-L-methionine</keyword>
<dbReference type="Pfam" id="PF04140">
    <property type="entry name" value="ICMT"/>
    <property type="match status" value="1"/>
</dbReference>
<dbReference type="PANTHER" id="PTHR12714">
    <property type="entry name" value="PROTEIN-S ISOPRENYLCYSTEINE O-METHYLTRANSFERASE"/>
    <property type="match status" value="1"/>
</dbReference>
<keyword evidence="6" id="KW-0732">Signal</keyword>
<reference evidence="8" key="1">
    <citation type="journal article" date="2012" name="Science">
        <title>The Paleozoic origin of enzymatic lignin decomposition reconstructed from 31 fungal genomes.</title>
        <authorList>
            <person name="Floudas D."/>
            <person name="Binder M."/>
            <person name="Riley R."/>
            <person name="Barry K."/>
            <person name="Blanchette R.A."/>
            <person name="Henrissat B."/>
            <person name="Martinez A.T."/>
            <person name="Otillar R."/>
            <person name="Spatafora J.W."/>
            <person name="Yadav J.S."/>
            <person name="Aerts A."/>
            <person name="Benoit I."/>
            <person name="Boyd A."/>
            <person name="Carlson A."/>
            <person name="Copeland A."/>
            <person name="Coutinho P.M."/>
            <person name="de Vries R.P."/>
            <person name="Ferreira P."/>
            <person name="Findley K."/>
            <person name="Foster B."/>
            <person name="Gaskell J."/>
            <person name="Glotzer D."/>
            <person name="Gorecki P."/>
            <person name="Heitman J."/>
            <person name="Hesse C."/>
            <person name="Hori C."/>
            <person name="Igarashi K."/>
            <person name="Jurgens J.A."/>
            <person name="Kallen N."/>
            <person name="Kersten P."/>
            <person name="Kohler A."/>
            <person name="Kuees U."/>
            <person name="Kumar T.K.A."/>
            <person name="Kuo A."/>
            <person name="LaButti K."/>
            <person name="Larrondo L.F."/>
            <person name="Lindquist E."/>
            <person name="Ling A."/>
            <person name="Lombard V."/>
            <person name="Lucas S."/>
            <person name="Lundell T."/>
            <person name="Martin R."/>
            <person name="McLaughlin D.J."/>
            <person name="Morgenstern I."/>
            <person name="Morin E."/>
            <person name="Murat C."/>
            <person name="Nagy L.G."/>
            <person name="Nolan M."/>
            <person name="Ohm R.A."/>
            <person name="Patyshakuliyeva A."/>
            <person name="Rokas A."/>
            <person name="Ruiz-Duenas F.J."/>
            <person name="Sabat G."/>
            <person name="Salamov A."/>
            <person name="Samejima M."/>
            <person name="Schmutz J."/>
            <person name="Slot J.C."/>
            <person name="St John F."/>
            <person name="Stenlid J."/>
            <person name="Sun H."/>
            <person name="Sun S."/>
            <person name="Syed K."/>
            <person name="Tsang A."/>
            <person name="Wiebenga A."/>
            <person name="Young D."/>
            <person name="Pisabarro A."/>
            <person name="Eastwood D.C."/>
            <person name="Martin F."/>
            <person name="Cullen D."/>
            <person name="Grigoriev I.V."/>
            <person name="Hibbett D.S."/>
        </authorList>
    </citation>
    <scope>NUCLEOTIDE SEQUENCE [LARGE SCALE GENOMIC DNA]</scope>
    <source>
        <strain evidence="8">RWD-64-598 SS2</strain>
    </source>
</reference>
<keyword evidence="3 5" id="KW-1133">Transmembrane helix</keyword>
<accession>A0A5M3MKT1</accession>
<evidence type="ECO:0000256" key="3">
    <source>
        <dbReference type="ARBA" id="ARBA00022989"/>
    </source>
</evidence>
<keyword evidence="4 5" id="KW-0472">Membrane</keyword>
<dbReference type="KEGG" id="cput:CONPUDRAFT_166405"/>
<feature type="signal peptide" evidence="6">
    <location>
        <begin position="1"/>
        <end position="24"/>
    </location>
</feature>
<dbReference type="PANTHER" id="PTHR12714:SF9">
    <property type="entry name" value="PROTEIN-S-ISOPRENYLCYSTEINE O-METHYLTRANSFERASE"/>
    <property type="match status" value="1"/>
</dbReference>
<keyword evidence="2 5" id="KW-0812">Transmembrane</keyword>
<proteinExistence type="inferred from homology"/>
<dbReference type="OMA" id="TSTAMCH"/>
<dbReference type="Gene3D" id="1.20.120.1630">
    <property type="match status" value="1"/>
</dbReference>
<evidence type="ECO:0000256" key="6">
    <source>
        <dbReference type="SAM" id="SignalP"/>
    </source>
</evidence>
<dbReference type="RefSeq" id="XP_007770048.1">
    <property type="nucleotide sequence ID" value="XM_007771858.1"/>
</dbReference>
<keyword evidence="5" id="KW-0808">Transferase</keyword>
<comment type="subcellular location">
    <subcellularLocation>
        <location evidence="5">Endoplasmic reticulum membrane</location>
        <topology evidence="5">Multi-pass membrane protein</topology>
    </subcellularLocation>
    <subcellularLocation>
        <location evidence="1">Membrane</location>
        <topology evidence="1">Multi-pass membrane protein</topology>
    </subcellularLocation>
</comment>
<sequence length="244" mass="27579">MDSALTLSCFTWFKLGLELAATFAFYVSLTPPSPPPERSEIVKTPSSTLDWFRIAFLTPATKYAAMLPSLIEIAVVLLSRYPPEYSTQLTSLLRYDANTFISRPPAAFLLGVSVTLLGTATRIWCFLVMGQNFMFQLALRKDHQLVTHGPYSIVRHPSYTGWYLSILGICIMNLSEGSWLRASGFLQTWSGALIALAWAATNVMFSLKIQKRVHVEDGFLFDRFSIEWEEYAERVPFRLVPGIF</sequence>
<comment type="caution">
    <text evidence="7">The sequence shown here is derived from an EMBL/GenBank/DDBJ whole genome shotgun (WGS) entry which is preliminary data.</text>
</comment>
<feature type="transmembrane region" description="Helical" evidence="5">
    <location>
        <begin position="186"/>
        <end position="205"/>
    </location>
</feature>
<comment type="catalytic activity">
    <reaction evidence="5">
        <text>[protein]-C-terminal S-[(2E,6E)-farnesyl]-L-cysteine + S-adenosyl-L-methionine = [protein]-C-terminal S-[(2E,6E)-farnesyl]-L-cysteine methyl ester + S-adenosyl-L-homocysteine</text>
        <dbReference type="Rhea" id="RHEA:21672"/>
        <dbReference type="Rhea" id="RHEA-COMP:12125"/>
        <dbReference type="Rhea" id="RHEA-COMP:12126"/>
        <dbReference type="ChEBI" id="CHEBI:57856"/>
        <dbReference type="ChEBI" id="CHEBI:59789"/>
        <dbReference type="ChEBI" id="CHEBI:90510"/>
        <dbReference type="ChEBI" id="CHEBI:90511"/>
        <dbReference type="EC" id="2.1.1.100"/>
    </reaction>
</comment>